<reference evidence="2" key="1">
    <citation type="submission" date="2023-03" db="UniProtKB">
        <authorList>
            <consortium name="EnsemblPlants"/>
        </authorList>
    </citation>
    <scope>IDENTIFICATION</scope>
</reference>
<organism evidence="2">
    <name type="scientific">Cucumis melo</name>
    <name type="common">Muskmelon</name>
    <dbReference type="NCBI Taxonomy" id="3656"/>
    <lineage>
        <taxon>Eukaryota</taxon>
        <taxon>Viridiplantae</taxon>
        <taxon>Streptophyta</taxon>
        <taxon>Embryophyta</taxon>
        <taxon>Tracheophyta</taxon>
        <taxon>Spermatophyta</taxon>
        <taxon>Magnoliopsida</taxon>
        <taxon>eudicotyledons</taxon>
        <taxon>Gunneridae</taxon>
        <taxon>Pentapetalae</taxon>
        <taxon>rosids</taxon>
        <taxon>fabids</taxon>
        <taxon>Cucurbitales</taxon>
        <taxon>Cucurbitaceae</taxon>
        <taxon>Benincaseae</taxon>
        <taxon>Cucumis</taxon>
    </lineage>
</organism>
<evidence type="ECO:0000256" key="1">
    <source>
        <dbReference type="SAM" id="MobiDB-lite"/>
    </source>
</evidence>
<feature type="compositionally biased region" description="Basic and acidic residues" evidence="1">
    <location>
        <begin position="52"/>
        <end position="62"/>
    </location>
</feature>
<proteinExistence type="predicted"/>
<sequence length="62" mass="7645">MDIGKNKRRMKQKREQTIKENRWPEERDALLQKHLHRGRNRRKLPPMRPQKYNHDGVSESKI</sequence>
<protein>
    <submittedName>
        <fullName evidence="2">Uncharacterized protein</fullName>
    </submittedName>
</protein>
<feature type="compositionally biased region" description="Basic and acidic residues" evidence="1">
    <location>
        <begin position="13"/>
        <end position="31"/>
    </location>
</feature>
<dbReference type="EnsemblPlants" id="MELO3C022748.2.1">
    <property type="protein sequence ID" value="MELO3C022748.2.1"/>
    <property type="gene ID" value="MELO3C022748.2"/>
</dbReference>
<feature type="compositionally biased region" description="Basic residues" evidence="1">
    <location>
        <begin position="33"/>
        <end position="45"/>
    </location>
</feature>
<name>A0A9I9DS09_CUCME</name>
<dbReference type="Gramene" id="MELO3C022748.2.1">
    <property type="protein sequence ID" value="MELO3C022748.2.1"/>
    <property type="gene ID" value="MELO3C022748.2"/>
</dbReference>
<feature type="region of interest" description="Disordered" evidence="1">
    <location>
        <begin position="1"/>
        <end position="62"/>
    </location>
</feature>
<evidence type="ECO:0000313" key="2">
    <source>
        <dbReference type="EnsemblPlants" id="MELO3C022748.2.1"/>
    </source>
</evidence>
<accession>A0A9I9DS09</accession>
<feature type="compositionally biased region" description="Basic residues" evidence="1">
    <location>
        <begin position="1"/>
        <end position="12"/>
    </location>
</feature>
<dbReference type="AlphaFoldDB" id="A0A9I9DS09"/>